<dbReference type="Proteomes" id="UP000005741">
    <property type="component" value="Chromosome"/>
</dbReference>
<protein>
    <submittedName>
        <fullName evidence="2">Uncharacterized protein family UPF0114</fullName>
    </submittedName>
</protein>
<dbReference type="InterPro" id="IPR005134">
    <property type="entry name" value="UPF0114"/>
</dbReference>
<dbReference type="OrthoDB" id="111817at2157"/>
<organism evidence="2 3">
    <name type="scientific">Methanoplanus limicola DSM 2279</name>
    <dbReference type="NCBI Taxonomy" id="937775"/>
    <lineage>
        <taxon>Archaea</taxon>
        <taxon>Methanobacteriati</taxon>
        <taxon>Methanobacteriota</taxon>
        <taxon>Stenosarchaea group</taxon>
        <taxon>Methanomicrobia</taxon>
        <taxon>Methanomicrobiales</taxon>
        <taxon>Methanomicrobiaceae</taxon>
        <taxon>Methanoplanus</taxon>
    </lineage>
</organism>
<dbReference type="InParanoid" id="H1YZB5"/>
<keyword evidence="1" id="KW-0812">Transmembrane</keyword>
<dbReference type="PANTHER" id="PTHR31721">
    <property type="entry name" value="OS06G0710300 PROTEIN"/>
    <property type="match status" value="1"/>
</dbReference>
<keyword evidence="1" id="KW-0472">Membrane</keyword>
<feature type="transmembrane region" description="Helical" evidence="1">
    <location>
        <begin position="132"/>
        <end position="149"/>
    </location>
</feature>
<proteinExistence type="predicted"/>
<sequence>MSENTGDKISDKKEQSSVENIFEKFLWSLRYVVILGVIFSALSAIVLFVIGSKEILDIIIESVSITSGHVSHEYILVGLIGAIDFYLIGLVLLIFSFGTYELFISELDIARKCGGFTSILEVKNLDDLKNKILKVIIMVLIVNFFQKILSMEMGDAMDMLSMAVSICLICIGVYFLGKHNY</sequence>
<feature type="transmembrane region" description="Helical" evidence="1">
    <location>
        <begin position="29"/>
        <end position="50"/>
    </location>
</feature>
<accession>H1YZB5</accession>
<keyword evidence="3" id="KW-1185">Reference proteome</keyword>
<gene>
    <name evidence="2" type="ORF">Metlim_1017</name>
</gene>
<name>H1YZB5_9EURY</name>
<evidence type="ECO:0000256" key="1">
    <source>
        <dbReference type="SAM" id="Phobius"/>
    </source>
</evidence>
<evidence type="ECO:0000313" key="3">
    <source>
        <dbReference type="Proteomes" id="UP000005741"/>
    </source>
</evidence>
<keyword evidence="1" id="KW-1133">Transmembrane helix</keyword>
<dbReference type="AlphaFoldDB" id="H1YZB5"/>
<evidence type="ECO:0000313" key="2">
    <source>
        <dbReference type="EMBL" id="EHQ35139.1"/>
    </source>
</evidence>
<dbReference type="STRING" id="937775.Metlim_1017"/>
<dbReference type="Pfam" id="PF03350">
    <property type="entry name" value="UPF0114"/>
    <property type="match status" value="1"/>
</dbReference>
<feature type="transmembrane region" description="Helical" evidence="1">
    <location>
        <begin position="74"/>
        <end position="97"/>
    </location>
</feature>
<dbReference type="RefSeq" id="WP_004076870.1">
    <property type="nucleotide sequence ID" value="NZ_CM001436.1"/>
</dbReference>
<reference evidence="2 3" key="1">
    <citation type="submission" date="2011-10" db="EMBL/GenBank/DDBJ databases">
        <title>The Improved High-Quality Draft genome of Methanoplanus limicola DSM 2279.</title>
        <authorList>
            <consortium name="US DOE Joint Genome Institute (JGI-PGF)"/>
            <person name="Lucas S."/>
            <person name="Copeland A."/>
            <person name="Lapidus A."/>
            <person name="Glavina del Rio T."/>
            <person name="Dalin E."/>
            <person name="Tice H."/>
            <person name="Bruce D."/>
            <person name="Goodwin L."/>
            <person name="Pitluck S."/>
            <person name="Peters L."/>
            <person name="Mikhailova N."/>
            <person name="Lu M."/>
            <person name="Kyrpides N."/>
            <person name="Mavromatis K."/>
            <person name="Ivanova N."/>
            <person name="Markowitz V."/>
            <person name="Cheng J.-F."/>
            <person name="Hugenholtz P."/>
            <person name="Woyke T."/>
            <person name="Wu D."/>
            <person name="Wirth R."/>
            <person name="Brambilla E.-M."/>
            <person name="Klenk H.-P."/>
            <person name="Eisen J.A."/>
        </authorList>
    </citation>
    <scope>NUCLEOTIDE SEQUENCE [LARGE SCALE GENOMIC DNA]</scope>
    <source>
        <strain evidence="2 3">DSM 2279</strain>
    </source>
</reference>
<dbReference type="PIRSF" id="PIRSF026509">
    <property type="entry name" value="UCP026509"/>
    <property type="match status" value="1"/>
</dbReference>
<dbReference type="PANTHER" id="PTHR31721:SF4">
    <property type="entry name" value="OS06G0710300 PROTEIN"/>
    <property type="match status" value="1"/>
</dbReference>
<feature type="transmembrane region" description="Helical" evidence="1">
    <location>
        <begin position="156"/>
        <end position="176"/>
    </location>
</feature>
<dbReference type="HOGENOM" id="CLU_066743_4_0_2"/>
<dbReference type="EMBL" id="CM001436">
    <property type="protein sequence ID" value="EHQ35139.1"/>
    <property type="molecule type" value="Genomic_DNA"/>
</dbReference>